<protein>
    <submittedName>
        <fullName evidence="1">Uncharacterized protein</fullName>
    </submittedName>
</protein>
<organism evidence="1 2">
    <name type="scientific">Chryseobacterium vrystaatense</name>
    <dbReference type="NCBI Taxonomy" id="307480"/>
    <lineage>
        <taxon>Bacteria</taxon>
        <taxon>Pseudomonadati</taxon>
        <taxon>Bacteroidota</taxon>
        <taxon>Flavobacteriia</taxon>
        <taxon>Flavobacteriales</taxon>
        <taxon>Weeksellaceae</taxon>
        <taxon>Chryseobacterium group</taxon>
        <taxon>Chryseobacterium</taxon>
    </lineage>
</organism>
<dbReference type="RefSeq" id="WP_034743893.1">
    <property type="nucleotide sequence ID" value="NZ_JPRI01000003.1"/>
</dbReference>
<keyword evidence="2" id="KW-1185">Reference proteome</keyword>
<accession>A0ABR4UPS1</accession>
<dbReference type="EMBL" id="JPRI01000003">
    <property type="protein sequence ID" value="KFF26521.1"/>
    <property type="molecule type" value="Genomic_DNA"/>
</dbReference>
<sequence length="171" mass="20089">MPFNKENYLTEMKSMVDRAIERLKAEKPEFIIYTVSIWTDPNAAASSISFDSQQNSTRKVEQSNAFDKEQYEEYIAEGDLESAELFKPETWEQRNCNPADFELRDFEETNHPDIPTNWEYEKGGRCWPQLTPALKEVGNYAFERIQAMPVEPGFELAVNGKKDWYEKVWRL</sequence>
<dbReference type="Proteomes" id="UP000028719">
    <property type="component" value="Unassembled WGS sequence"/>
</dbReference>
<proteinExistence type="predicted"/>
<gene>
    <name evidence="1" type="ORF">IW16_11760</name>
</gene>
<evidence type="ECO:0000313" key="1">
    <source>
        <dbReference type="EMBL" id="KFF26521.1"/>
    </source>
</evidence>
<name>A0ABR4UPS1_9FLAO</name>
<comment type="caution">
    <text evidence="1">The sequence shown here is derived from an EMBL/GenBank/DDBJ whole genome shotgun (WGS) entry which is preliminary data.</text>
</comment>
<reference evidence="1 2" key="1">
    <citation type="submission" date="2014-07" db="EMBL/GenBank/DDBJ databases">
        <title>Genome of Chryseobacterium vrystaatense LMG 22846.</title>
        <authorList>
            <person name="Pipes S.E."/>
            <person name="Stropko S.J."/>
            <person name="Newman J.D."/>
        </authorList>
    </citation>
    <scope>NUCLEOTIDE SEQUENCE [LARGE SCALE GENOMIC DNA]</scope>
    <source>
        <strain evidence="1 2">LMG 22846</strain>
    </source>
</reference>
<evidence type="ECO:0000313" key="2">
    <source>
        <dbReference type="Proteomes" id="UP000028719"/>
    </source>
</evidence>